<accession>A0AAE1NCB8</accession>
<feature type="compositionally biased region" description="Basic and acidic residues" evidence="1">
    <location>
        <begin position="533"/>
        <end position="553"/>
    </location>
</feature>
<protein>
    <recommendedName>
        <fullName evidence="2">DUF4283 domain-containing protein</fullName>
    </recommendedName>
</protein>
<keyword evidence="4" id="KW-1185">Reference proteome</keyword>
<feature type="compositionally biased region" description="Acidic residues" evidence="1">
    <location>
        <begin position="85"/>
        <end position="97"/>
    </location>
</feature>
<proteinExistence type="predicted"/>
<dbReference type="PANTHER" id="PTHR31286:SF99">
    <property type="entry name" value="DUF4283 DOMAIN-CONTAINING PROTEIN"/>
    <property type="match status" value="1"/>
</dbReference>
<feature type="region of interest" description="Disordered" evidence="1">
    <location>
        <begin position="1"/>
        <end position="106"/>
    </location>
</feature>
<feature type="domain" description="DUF4283" evidence="2">
    <location>
        <begin position="133"/>
        <end position="215"/>
    </location>
</feature>
<comment type="caution">
    <text evidence="3">The sequence shown here is derived from an EMBL/GenBank/DDBJ whole genome shotgun (WGS) entry which is preliminary data.</text>
</comment>
<sequence length="566" mass="64083">MELSGKQTIQVTSSTEEDDLLARSSKKVKKANQREGEFGLGGQWPKLGEKPSSYNVGGPSFVDKLKGTCQEENEKEEEQEKEKDDMSDDSMSDDSVEVSERERKERECIITEDPSRNFPCFRFSTKMKNRLHKAWSNAVVVKLLGRTIGFRALEKRLQAMWAKRGIITLINVGHGYYVVKLTNRDDYSFALTGGPWLIYDHYLIVKPWEANFRPDIDVIEKAAVWVRIPKLPLQYYDEEALTRIGNRIGKTLKVDMNTSCQLRGHFARICVLVELSKQMMQGFLIENEAFYLEYEGLHMLCTSCGVYGHRFETCPQRKNVVEETQGMEGETRRDGEEQGINDSAGKWKIVQKARRPRKMKEKNNENQINQKVGSRFEVLAEVEEINDDNLGVQTVINQSKMTSMWKPTGQLVQCEDNQGREKMVGKTTNGQCSREEVVVAKIVEGAVTAFVQQSDRRVEKRAREGYEDKAGEILMITTGEENVETDCIMETERGKSNRDDGIGPVDNVKRAQLIIPNHVDPGESLFEDVGPGDGKKGPDMDSLHSEDVGKDLDGDVDSSMVPETPI</sequence>
<organism evidence="3 4">
    <name type="scientific">Acacia crassicarpa</name>
    <name type="common">northern wattle</name>
    <dbReference type="NCBI Taxonomy" id="499986"/>
    <lineage>
        <taxon>Eukaryota</taxon>
        <taxon>Viridiplantae</taxon>
        <taxon>Streptophyta</taxon>
        <taxon>Embryophyta</taxon>
        <taxon>Tracheophyta</taxon>
        <taxon>Spermatophyta</taxon>
        <taxon>Magnoliopsida</taxon>
        <taxon>eudicotyledons</taxon>
        <taxon>Gunneridae</taxon>
        <taxon>Pentapetalae</taxon>
        <taxon>rosids</taxon>
        <taxon>fabids</taxon>
        <taxon>Fabales</taxon>
        <taxon>Fabaceae</taxon>
        <taxon>Caesalpinioideae</taxon>
        <taxon>mimosoid clade</taxon>
        <taxon>Acacieae</taxon>
        <taxon>Acacia</taxon>
    </lineage>
</organism>
<dbReference type="Proteomes" id="UP001293593">
    <property type="component" value="Unassembled WGS sequence"/>
</dbReference>
<dbReference type="InterPro" id="IPR040256">
    <property type="entry name" value="At4g02000-like"/>
</dbReference>
<dbReference type="EMBL" id="JAWXYG010000001">
    <property type="protein sequence ID" value="KAK4286585.1"/>
    <property type="molecule type" value="Genomic_DNA"/>
</dbReference>
<name>A0AAE1NCB8_9FABA</name>
<evidence type="ECO:0000313" key="4">
    <source>
        <dbReference type="Proteomes" id="UP001293593"/>
    </source>
</evidence>
<dbReference type="AlphaFoldDB" id="A0AAE1NCB8"/>
<evidence type="ECO:0000313" key="3">
    <source>
        <dbReference type="EMBL" id="KAK4286585.1"/>
    </source>
</evidence>
<feature type="region of interest" description="Disordered" evidence="1">
    <location>
        <begin position="519"/>
        <end position="566"/>
    </location>
</feature>
<dbReference type="PANTHER" id="PTHR31286">
    <property type="entry name" value="GLYCINE-RICH CELL WALL STRUCTURAL PROTEIN 1.8-LIKE"/>
    <property type="match status" value="1"/>
</dbReference>
<evidence type="ECO:0000259" key="2">
    <source>
        <dbReference type="Pfam" id="PF14111"/>
    </source>
</evidence>
<dbReference type="Pfam" id="PF14111">
    <property type="entry name" value="DUF4283"/>
    <property type="match status" value="1"/>
</dbReference>
<reference evidence="3" key="1">
    <citation type="submission" date="2023-10" db="EMBL/GenBank/DDBJ databases">
        <title>Chromosome-level genome of the transformable northern wattle, Acacia crassicarpa.</title>
        <authorList>
            <person name="Massaro I."/>
            <person name="Sinha N.R."/>
            <person name="Poethig S."/>
            <person name="Leichty A.R."/>
        </authorList>
    </citation>
    <scope>NUCLEOTIDE SEQUENCE</scope>
    <source>
        <strain evidence="3">Acra3RX</strain>
        <tissue evidence="3">Leaf</tissue>
    </source>
</reference>
<dbReference type="InterPro" id="IPR025558">
    <property type="entry name" value="DUF4283"/>
</dbReference>
<feature type="compositionally biased region" description="Polar residues" evidence="1">
    <location>
        <begin position="1"/>
        <end position="14"/>
    </location>
</feature>
<evidence type="ECO:0000256" key="1">
    <source>
        <dbReference type="SAM" id="MobiDB-lite"/>
    </source>
</evidence>
<gene>
    <name evidence="3" type="ORF">QN277_003121</name>
</gene>